<organism evidence="2 3">
    <name type="scientific">Microbacterium sediminicola</name>
    <dbReference type="NCBI Taxonomy" id="415210"/>
    <lineage>
        <taxon>Bacteria</taxon>
        <taxon>Bacillati</taxon>
        <taxon>Actinomycetota</taxon>
        <taxon>Actinomycetes</taxon>
        <taxon>Micrococcales</taxon>
        <taxon>Microbacteriaceae</taxon>
        <taxon>Microbacterium</taxon>
    </lineage>
</organism>
<dbReference type="InterPro" id="IPR036291">
    <property type="entry name" value="NAD(P)-bd_dom_sf"/>
</dbReference>
<dbReference type="Gene3D" id="3.40.50.720">
    <property type="entry name" value="NAD(P)-binding Rossmann-like Domain"/>
    <property type="match status" value="1"/>
</dbReference>
<feature type="domain" description="NAD-dependent epimerase/dehydratase" evidence="1">
    <location>
        <begin position="5"/>
        <end position="199"/>
    </location>
</feature>
<dbReference type="Pfam" id="PF01370">
    <property type="entry name" value="Epimerase"/>
    <property type="match status" value="1"/>
</dbReference>
<gene>
    <name evidence="2" type="ORF">GCM10009808_00770</name>
</gene>
<proteinExistence type="predicted"/>
<accession>A0ABP4THC7</accession>
<comment type="caution">
    <text evidence="2">The sequence shown here is derived from an EMBL/GenBank/DDBJ whole genome shotgun (WGS) entry which is preliminary data.</text>
</comment>
<dbReference type="InterPro" id="IPR001509">
    <property type="entry name" value="Epimerase_deHydtase"/>
</dbReference>
<dbReference type="RefSeq" id="WP_344067741.1">
    <property type="nucleotide sequence ID" value="NZ_BAAAPL010000001.1"/>
</dbReference>
<dbReference type="Proteomes" id="UP001501690">
    <property type="component" value="Unassembled WGS sequence"/>
</dbReference>
<evidence type="ECO:0000313" key="3">
    <source>
        <dbReference type="Proteomes" id="UP001501690"/>
    </source>
</evidence>
<keyword evidence="3" id="KW-1185">Reference proteome</keyword>
<dbReference type="SUPFAM" id="SSF51735">
    <property type="entry name" value="NAD(P)-binding Rossmann-fold domains"/>
    <property type="match status" value="1"/>
</dbReference>
<evidence type="ECO:0000259" key="1">
    <source>
        <dbReference type="Pfam" id="PF01370"/>
    </source>
</evidence>
<sequence length="309" mass="32421">MSHIVIGAGALGTATAIALRDAGHHVTVLSRSGRPAAPDVGSASVDVRDADALRAALREATTVYQCAMPPYPRWIQEFPALQTAILDATADVGADLVIGDNLYSYGRPTGVLAETSPEAPTTRKGRMRKTMADAALSAHHEGRLRVALCRPSNYIGPGYARSDSDLFRPALEGRPLQILGRSDQPHSFSYVPDVGRAMAGLGTSETAWGRAWIAPVLAPITQGELATLVWHAAGQSGTPRLRAFSPIAVRVIGAFSPLVRELGEMMYEFTEPFVADSSAIRTALGVASTPLDEAIAASLEAAAGAKIGA</sequence>
<evidence type="ECO:0000313" key="2">
    <source>
        <dbReference type="EMBL" id="GAA1687613.1"/>
    </source>
</evidence>
<dbReference type="EMBL" id="BAAAPL010000001">
    <property type="protein sequence ID" value="GAA1687613.1"/>
    <property type="molecule type" value="Genomic_DNA"/>
</dbReference>
<protein>
    <submittedName>
        <fullName evidence="2">NAD-dependent epimerase/dehydratase family protein</fullName>
    </submittedName>
</protein>
<reference evidence="3" key="1">
    <citation type="journal article" date="2019" name="Int. J. Syst. Evol. Microbiol.">
        <title>The Global Catalogue of Microorganisms (GCM) 10K type strain sequencing project: providing services to taxonomists for standard genome sequencing and annotation.</title>
        <authorList>
            <consortium name="The Broad Institute Genomics Platform"/>
            <consortium name="The Broad Institute Genome Sequencing Center for Infectious Disease"/>
            <person name="Wu L."/>
            <person name="Ma J."/>
        </authorList>
    </citation>
    <scope>NUCLEOTIDE SEQUENCE [LARGE SCALE GENOMIC DNA]</scope>
    <source>
        <strain evidence="3">JCM 15577</strain>
    </source>
</reference>
<name>A0ABP4THC7_9MICO</name>